<dbReference type="Proteomes" id="UP000184082">
    <property type="component" value="Unassembled WGS sequence"/>
</dbReference>
<comment type="similarity">
    <text evidence="2">Belongs to the CPA3 antiporters (TC 2.A.63) subunit G family.</text>
</comment>
<dbReference type="RefSeq" id="WP_072966126.1">
    <property type="nucleotide sequence ID" value="NZ_FRAJ01000006.1"/>
</dbReference>
<accession>A0A1M6NDI7</accession>
<name>A0A1M6NDI7_9FIRM</name>
<proteinExistence type="inferred from homology"/>
<dbReference type="GO" id="GO:0015385">
    <property type="term" value="F:sodium:proton antiporter activity"/>
    <property type="evidence" value="ECO:0007669"/>
    <property type="project" value="TreeGrafter"/>
</dbReference>
<dbReference type="Pfam" id="PF03334">
    <property type="entry name" value="PhaG_MnhG_YufB"/>
    <property type="match status" value="1"/>
</dbReference>
<reference evidence="4 5" key="1">
    <citation type="submission" date="2016-11" db="EMBL/GenBank/DDBJ databases">
        <authorList>
            <person name="Jaros S."/>
            <person name="Januszkiewicz K."/>
            <person name="Wedrychowicz H."/>
        </authorList>
    </citation>
    <scope>NUCLEOTIDE SEQUENCE [LARGE SCALE GENOMIC DNA]</scope>
    <source>
        <strain evidence="4 5">DSM 14501</strain>
    </source>
</reference>
<dbReference type="EMBL" id="FRAJ01000006">
    <property type="protein sequence ID" value="SHJ93812.1"/>
    <property type="molecule type" value="Genomic_DNA"/>
</dbReference>
<organism evidence="4 5">
    <name type="scientific">Caminicella sporogenes DSM 14501</name>
    <dbReference type="NCBI Taxonomy" id="1121266"/>
    <lineage>
        <taxon>Bacteria</taxon>
        <taxon>Bacillati</taxon>
        <taxon>Bacillota</taxon>
        <taxon>Clostridia</taxon>
        <taxon>Peptostreptococcales</taxon>
        <taxon>Caminicellaceae</taxon>
        <taxon>Caminicella</taxon>
    </lineage>
</organism>
<dbReference type="NCBIfam" id="TIGR01300">
    <property type="entry name" value="CPA3_mnhG_phaG"/>
    <property type="match status" value="1"/>
</dbReference>
<keyword evidence="3" id="KW-0472">Membrane</keyword>
<protein>
    <submittedName>
        <fullName evidence="4">Multisubunit sodium/proton antiporter, MrpG subunit</fullName>
    </submittedName>
</protein>
<feature type="transmembrane region" description="Helical" evidence="3">
    <location>
        <begin position="37"/>
        <end position="55"/>
    </location>
</feature>
<sequence length="98" mass="10805">MREILIFIFLFGGLFFLTVGTIGLLRFPDVFTRAHSAAKCDTLGAILCLISLIIYDGLNFSGIKLLLTIVFLWITSPTATHLIARAAYNQENGNGKKL</sequence>
<keyword evidence="5" id="KW-1185">Reference proteome</keyword>
<evidence type="ECO:0000313" key="4">
    <source>
        <dbReference type="EMBL" id="SHJ93812.1"/>
    </source>
</evidence>
<evidence type="ECO:0000313" key="5">
    <source>
        <dbReference type="Proteomes" id="UP000184082"/>
    </source>
</evidence>
<dbReference type="PANTHER" id="PTHR34703">
    <property type="entry name" value="ANTIPORTER SUBUNIT MNHG2-RELATED"/>
    <property type="match status" value="1"/>
</dbReference>
<keyword evidence="3" id="KW-1133">Transmembrane helix</keyword>
<dbReference type="STRING" id="1121266.SAMN02745883_00841"/>
<feature type="transmembrane region" description="Helical" evidence="3">
    <location>
        <begin position="67"/>
        <end position="88"/>
    </location>
</feature>
<gene>
    <name evidence="4" type="ORF">SAMN02745883_00841</name>
</gene>
<evidence type="ECO:0000256" key="1">
    <source>
        <dbReference type="ARBA" id="ARBA00004141"/>
    </source>
</evidence>
<dbReference type="InterPro" id="IPR005133">
    <property type="entry name" value="PhaG_MnhG_YufB"/>
</dbReference>
<evidence type="ECO:0000256" key="2">
    <source>
        <dbReference type="ARBA" id="ARBA00008404"/>
    </source>
</evidence>
<keyword evidence="3" id="KW-0812">Transmembrane</keyword>
<dbReference type="PANTHER" id="PTHR34703:SF1">
    <property type="entry name" value="ANTIPORTER SUBUNIT MNHG2-RELATED"/>
    <property type="match status" value="1"/>
</dbReference>
<feature type="transmembrane region" description="Helical" evidence="3">
    <location>
        <begin position="6"/>
        <end position="25"/>
    </location>
</feature>
<dbReference type="AlphaFoldDB" id="A0A1M6NDI7"/>
<comment type="subcellular location">
    <subcellularLocation>
        <location evidence="1">Membrane</location>
        <topology evidence="1">Multi-pass membrane protein</topology>
    </subcellularLocation>
</comment>
<evidence type="ECO:0000256" key="3">
    <source>
        <dbReference type="SAM" id="Phobius"/>
    </source>
</evidence>